<keyword evidence="10" id="KW-0175">Coiled coil</keyword>
<proteinExistence type="predicted"/>
<organism evidence="13 14">
    <name type="scientific">Mucilaginibacter rigui</name>
    <dbReference type="NCBI Taxonomy" id="534635"/>
    <lineage>
        <taxon>Bacteria</taxon>
        <taxon>Pseudomonadati</taxon>
        <taxon>Bacteroidota</taxon>
        <taxon>Sphingobacteriia</taxon>
        <taxon>Sphingobacteriales</taxon>
        <taxon>Sphingobacteriaceae</taxon>
        <taxon>Mucilaginibacter</taxon>
    </lineage>
</organism>
<evidence type="ECO:0000256" key="9">
    <source>
        <dbReference type="PROSITE-ProRule" id="PRU00473"/>
    </source>
</evidence>
<name>A0ABR7X9N6_9SPHI</name>
<comment type="subcellular location">
    <subcellularLocation>
        <location evidence="1">Cell outer membrane</location>
        <topology evidence="1">Multi-pass membrane protein</topology>
    </subcellularLocation>
</comment>
<feature type="signal peptide" evidence="11">
    <location>
        <begin position="1"/>
        <end position="23"/>
    </location>
</feature>
<keyword evidence="4" id="KW-0812">Transmembrane</keyword>
<feature type="domain" description="OmpA-like" evidence="12">
    <location>
        <begin position="340"/>
        <end position="453"/>
    </location>
</feature>
<dbReference type="InterPro" id="IPR028974">
    <property type="entry name" value="TSP_type-3_rpt"/>
</dbReference>
<comment type="caution">
    <text evidence="13">The sequence shown here is derived from an EMBL/GenBank/DDBJ whole genome shotgun (WGS) entry which is preliminary data.</text>
</comment>
<dbReference type="Gene3D" id="2.40.160.20">
    <property type="match status" value="1"/>
</dbReference>
<keyword evidence="5" id="KW-0406">Ion transport</keyword>
<keyword evidence="2" id="KW-0813">Transport</keyword>
<dbReference type="RefSeq" id="WP_191177153.1">
    <property type="nucleotide sequence ID" value="NZ_JACWMW010000005.1"/>
</dbReference>
<evidence type="ECO:0000313" key="13">
    <source>
        <dbReference type="EMBL" id="MBD1387303.1"/>
    </source>
</evidence>
<keyword evidence="7 9" id="KW-0472">Membrane</keyword>
<dbReference type="PRINTS" id="PR01021">
    <property type="entry name" value="OMPADOMAIN"/>
</dbReference>
<dbReference type="InterPro" id="IPR036737">
    <property type="entry name" value="OmpA-like_sf"/>
</dbReference>
<dbReference type="InterPro" id="IPR050330">
    <property type="entry name" value="Bact_OuterMem_StrucFunc"/>
</dbReference>
<keyword evidence="11" id="KW-0732">Signal</keyword>
<dbReference type="SUPFAM" id="SSF56925">
    <property type="entry name" value="OMPA-like"/>
    <property type="match status" value="1"/>
</dbReference>
<protein>
    <submittedName>
        <fullName evidence="13">OmpA family protein</fullName>
    </submittedName>
</protein>
<evidence type="ECO:0000256" key="1">
    <source>
        <dbReference type="ARBA" id="ARBA00004571"/>
    </source>
</evidence>
<accession>A0ABR7X9N6</accession>
<dbReference type="EMBL" id="JACWMW010000005">
    <property type="protein sequence ID" value="MBD1387303.1"/>
    <property type="molecule type" value="Genomic_DNA"/>
</dbReference>
<dbReference type="CDD" id="cd07185">
    <property type="entry name" value="OmpA_C-like"/>
    <property type="match status" value="1"/>
</dbReference>
<keyword evidence="14" id="KW-1185">Reference proteome</keyword>
<evidence type="ECO:0000256" key="4">
    <source>
        <dbReference type="ARBA" id="ARBA00022692"/>
    </source>
</evidence>
<evidence type="ECO:0000313" key="14">
    <source>
        <dbReference type="Proteomes" id="UP000618754"/>
    </source>
</evidence>
<dbReference type="InterPro" id="IPR006665">
    <property type="entry name" value="OmpA-like"/>
</dbReference>
<evidence type="ECO:0000256" key="8">
    <source>
        <dbReference type="ARBA" id="ARBA00023237"/>
    </source>
</evidence>
<dbReference type="SUPFAM" id="SSF103647">
    <property type="entry name" value="TSP type-3 repeat"/>
    <property type="match status" value="1"/>
</dbReference>
<dbReference type="InterPro" id="IPR011250">
    <property type="entry name" value="OMP/PagP_B-barrel"/>
</dbReference>
<feature type="chain" id="PRO_5045400424" evidence="11">
    <location>
        <begin position="24"/>
        <end position="453"/>
    </location>
</feature>
<evidence type="ECO:0000256" key="7">
    <source>
        <dbReference type="ARBA" id="ARBA00023136"/>
    </source>
</evidence>
<gene>
    <name evidence="13" type="ORF">IDJ75_18585</name>
</gene>
<evidence type="ECO:0000256" key="10">
    <source>
        <dbReference type="SAM" id="Coils"/>
    </source>
</evidence>
<dbReference type="InterPro" id="IPR006664">
    <property type="entry name" value="OMP_bac"/>
</dbReference>
<evidence type="ECO:0000256" key="3">
    <source>
        <dbReference type="ARBA" id="ARBA00022452"/>
    </source>
</evidence>
<dbReference type="PANTHER" id="PTHR30329:SF21">
    <property type="entry name" value="LIPOPROTEIN YIAD-RELATED"/>
    <property type="match status" value="1"/>
</dbReference>
<dbReference type="PROSITE" id="PS51123">
    <property type="entry name" value="OMPA_2"/>
    <property type="match status" value="1"/>
</dbReference>
<dbReference type="Gene3D" id="3.30.1330.60">
    <property type="entry name" value="OmpA-like domain"/>
    <property type="match status" value="1"/>
</dbReference>
<dbReference type="PANTHER" id="PTHR30329">
    <property type="entry name" value="STATOR ELEMENT OF FLAGELLAR MOTOR COMPLEX"/>
    <property type="match status" value="1"/>
</dbReference>
<evidence type="ECO:0000256" key="5">
    <source>
        <dbReference type="ARBA" id="ARBA00023065"/>
    </source>
</evidence>
<evidence type="ECO:0000259" key="12">
    <source>
        <dbReference type="PROSITE" id="PS51123"/>
    </source>
</evidence>
<evidence type="ECO:0000256" key="6">
    <source>
        <dbReference type="ARBA" id="ARBA00023114"/>
    </source>
</evidence>
<feature type="coiled-coil region" evidence="10">
    <location>
        <begin position="261"/>
        <end position="300"/>
    </location>
</feature>
<keyword evidence="3" id="KW-1134">Transmembrane beta strand</keyword>
<reference evidence="13 14" key="1">
    <citation type="submission" date="2020-09" db="EMBL/GenBank/DDBJ databases">
        <title>Novel species of Mucilaginibacter isolated from a glacier on the Tibetan Plateau.</title>
        <authorList>
            <person name="Liu Q."/>
            <person name="Xin Y.-H."/>
        </authorList>
    </citation>
    <scope>NUCLEOTIDE SEQUENCE [LARGE SCALE GENOMIC DNA]</scope>
    <source>
        <strain evidence="13 14">CGMCC 1.13878</strain>
    </source>
</reference>
<keyword evidence="6" id="KW-0626">Porin</keyword>
<dbReference type="Pfam" id="PF00691">
    <property type="entry name" value="OmpA"/>
    <property type="match status" value="1"/>
</dbReference>
<evidence type="ECO:0000256" key="11">
    <source>
        <dbReference type="SAM" id="SignalP"/>
    </source>
</evidence>
<keyword evidence="8" id="KW-0998">Cell outer membrane</keyword>
<dbReference type="SUPFAM" id="SSF103088">
    <property type="entry name" value="OmpA-like"/>
    <property type="match status" value="1"/>
</dbReference>
<dbReference type="Proteomes" id="UP000618754">
    <property type="component" value="Unassembled WGS sequence"/>
</dbReference>
<sequence length="453" mass="49070">MKTNLKKASLLLTGLLAGSSLFAQTDSVSTTNYVKPFSGGPVKTWSIGINGGLLTPFTIFGANGRQDFRQPQSEIGYGGYIKKQFTPTFGLQADFLRGQVSGLRGQDGVGTPEGFNTKLDWSAALSTNITLGNISWFHSKSVIQPYLTAGAGYMGYKTTITDGAGNTTAYRNGAGENSIKEWFIPVGLGFKVNLGSNVNLDLGYQVNFVQSDNFDGYNTGGSNDRFSYAHVGLEFLLGSSKTPNMATYNPVNSLRTEYVWKNEQTKAMLQAQIDAEKAKNDQLRNDLNTTNANLAKLTVDSDGDGVLDINDKCPNTPAGTKVDGSGCPLAKPVVYVTEEDKRVVKDAIKNLEFDLGKATIREKSFPSLDRVANLLTEKNFSLKLAGHTDNTGSKELNMRLSKDRAEAIKSYLVSKGANASRIEATGYGQSQPIATNKTAAGRQQNRRVEFTLY</sequence>
<evidence type="ECO:0000256" key="2">
    <source>
        <dbReference type="ARBA" id="ARBA00022448"/>
    </source>
</evidence>